<feature type="transmembrane region" description="Helical" evidence="8">
    <location>
        <begin position="1014"/>
        <end position="1035"/>
    </location>
</feature>
<proteinExistence type="predicted"/>
<dbReference type="Pfam" id="PF00664">
    <property type="entry name" value="ABC_membrane"/>
    <property type="match status" value="2"/>
</dbReference>
<keyword evidence="7 8" id="KW-0472">Membrane</keyword>
<dbReference type="SUPFAM" id="SSF52540">
    <property type="entry name" value="P-loop containing nucleoside triphosphate hydrolases"/>
    <property type="match status" value="2"/>
</dbReference>
<dbReference type="GO" id="GO:0034040">
    <property type="term" value="F:ATPase-coupled lipid transmembrane transporter activity"/>
    <property type="evidence" value="ECO:0007669"/>
    <property type="project" value="TreeGrafter"/>
</dbReference>
<organism evidence="11">
    <name type="scientific">Fischerella sp. MV11</name>
    <dbReference type="NCBI Taxonomy" id="397321"/>
    <lineage>
        <taxon>Bacteria</taxon>
        <taxon>Bacillati</taxon>
        <taxon>Cyanobacteriota</taxon>
        <taxon>Cyanophyceae</taxon>
        <taxon>Nostocales</taxon>
        <taxon>Hapalosiphonaceae</taxon>
        <taxon>Fischerella</taxon>
    </lineage>
</organism>
<dbReference type="InterPro" id="IPR017871">
    <property type="entry name" value="ABC_transporter-like_CS"/>
</dbReference>
<dbReference type="InterPro" id="IPR011527">
    <property type="entry name" value="ABC1_TM_dom"/>
</dbReference>
<dbReference type="FunFam" id="3.40.50.300:FF:000287">
    <property type="entry name" value="Multidrug ABC transporter ATP-binding protein"/>
    <property type="match status" value="2"/>
</dbReference>
<feature type="transmembrane region" description="Helical" evidence="8">
    <location>
        <begin position="797"/>
        <end position="815"/>
    </location>
</feature>
<feature type="transmembrane region" description="Helical" evidence="8">
    <location>
        <begin position="827"/>
        <end position="846"/>
    </location>
</feature>
<feature type="transmembrane region" description="Helical" evidence="8">
    <location>
        <begin position="170"/>
        <end position="192"/>
    </location>
</feature>
<evidence type="ECO:0000256" key="7">
    <source>
        <dbReference type="ARBA" id="ARBA00023136"/>
    </source>
</evidence>
<dbReference type="GO" id="GO:0005524">
    <property type="term" value="F:ATP binding"/>
    <property type="evidence" value="ECO:0007669"/>
    <property type="project" value="UniProtKB-KW"/>
</dbReference>
<feature type="domain" description="ABC transmembrane type-1" evidence="10">
    <location>
        <begin position="173"/>
        <end position="449"/>
    </location>
</feature>
<dbReference type="Pfam" id="PF00005">
    <property type="entry name" value="ABC_tran"/>
    <property type="match status" value="2"/>
</dbReference>
<dbReference type="Gene3D" id="3.40.50.300">
    <property type="entry name" value="P-loop containing nucleotide triphosphate hydrolases"/>
    <property type="match status" value="2"/>
</dbReference>
<dbReference type="InterPro" id="IPR036640">
    <property type="entry name" value="ABC1_TM_sf"/>
</dbReference>
<feature type="transmembrane region" description="Helical" evidence="8">
    <location>
        <begin position="212"/>
        <end position="230"/>
    </location>
</feature>
<comment type="subcellular location">
    <subcellularLocation>
        <location evidence="1">Cell membrane</location>
        <topology evidence="1">Multi-pass membrane protein</topology>
    </subcellularLocation>
</comment>
<dbReference type="InterPro" id="IPR039421">
    <property type="entry name" value="Type_1_exporter"/>
</dbReference>
<feature type="transmembrane region" description="Helical" evidence="8">
    <location>
        <begin position="291"/>
        <end position="312"/>
    </location>
</feature>
<feature type="transmembrane region" description="Helical" evidence="8">
    <location>
        <begin position="318"/>
        <end position="336"/>
    </location>
</feature>
<feature type="domain" description="ABC transmembrane type-1" evidence="10">
    <location>
        <begin position="802"/>
        <end position="1067"/>
    </location>
</feature>
<keyword evidence="2" id="KW-0813">Transport</keyword>
<evidence type="ECO:0000256" key="1">
    <source>
        <dbReference type="ARBA" id="ARBA00004651"/>
    </source>
</evidence>
<dbReference type="PANTHER" id="PTHR24221">
    <property type="entry name" value="ATP-BINDING CASSETTE SUB-FAMILY B"/>
    <property type="match status" value="1"/>
</dbReference>
<evidence type="ECO:0000313" key="11">
    <source>
        <dbReference type="EMBL" id="ACN96024.1"/>
    </source>
</evidence>
<feature type="domain" description="ABC transporter" evidence="9">
    <location>
        <begin position="1102"/>
        <end position="1335"/>
    </location>
</feature>
<accession>E1U3L7</accession>
<evidence type="ECO:0000256" key="8">
    <source>
        <dbReference type="SAM" id="Phobius"/>
    </source>
</evidence>
<evidence type="ECO:0000259" key="9">
    <source>
        <dbReference type="PROSITE" id="PS50893"/>
    </source>
</evidence>
<feature type="transmembrane region" description="Helical" evidence="8">
    <location>
        <begin position="903"/>
        <end position="924"/>
    </location>
</feature>
<name>E1U3L7_9CYAN</name>
<evidence type="ECO:0000256" key="6">
    <source>
        <dbReference type="ARBA" id="ARBA00022989"/>
    </source>
</evidence>
<keyword evidence="5" id="KW-0067">ATP-binding</keyword>
<dbReference type="PROSITE" id="PS50893">
    <property type="entry name" value="ABC_TRANSPORTER_2"/>
    <property type="match status" value="2"/>
</dbReference>
<feature type="transmembrane region" description="Helical" evidence="8">
    <location>
        <begin position="394"/>
        <end position="413"/>
    </location>
</feature>
<keyword evidence="4" id="KW-0547">Nucleotide-binding</keyword>
<keyword evidence="6 8" id="KW-1133">Transmembrane helix</keyword>
<dbReference type="CDD" id="cd07346">
    <property type="entry name" value="ABC_6TM_exporters"/>
    <property type="match status" value="2"/>
</dbReference>
<dbReference type="InterPro" id="IPR003593">
    <property type="entry name" value="AAA+_ATPase"/>
</dbReference>
<feature type="transmembrane region" description="Helical" evidence="8">
    <location>
        <begin position="1047"/>
        <end position="1069"/>
    </location>
</feature>
<dbReference type="GO" id="GO:0140359">
    <property type="term" value="F:ABC-type transporter activity"/>
    <property type="evidence" value="ECO:0007669"/>
    <property type="project" value="InterPro"/>
</dbReference>
<dbReference type="SUPFAM" id="SSF90123">
    <property type="entry name" value="ABC transporter transmembrane region"/>
    <property type="match status" value="2"/>
</dbReference>
<dbReference type="InterPro" id="IPR003439">
    <property type="entry name" value="ABC_transporter-like_ATP-bd"/>
</dbReference>
<sequence>MLTIDDSRWPIVLAHFQGTDSPEEMAQFYSHFEKWLALKERFCLIIRRDDVESAQEQGKRSPSAKQLRKDSIAWIKAHKPQTAQYCVGIAMVPDSAKLLSLWGPIVGKVTQNMYGCPGRMFGSVTEAEQWAANQVGIPYQTSSDAIASRAPSPQQHPSHSIGQLVMHQRVAVAVSGILSALGAAFGLVPYYLIYLVSLQLLNQPREAVNFQYIWMLALLAVGAVILKGVCMGISTHLAHIAAYTIIYNTRVELARKLGTLPLGYFTNRTTGEIKKIIHEDVEQLEEGLAHIIPDIVAGLTVPILAGILLLVVDWRMTLATLASAVIALTIFGFIMSRFDMSAYNALLAKMNGAVIQYINGMKVIKAFTRTDLSFAQLQDVVEEMQQVYSRITQFAALPYATMLTLMRSAAITIVPAGIILYLTGSLSIPTFILFVVLGIGFNRPIMNVIFHGMTAFYQINAAAQRITQVFNEPSLAQPSEPKQPQGYAIAFRNVSFGYNDTLVLNHINFTVPEGSVTAVVGASGAGKSTIAKLIPRFWDVSDGEICIGGVNVKEIPIEQLMNTVSFVFQDVFLFNDTVLENIRIGKPNATETEIIAAAKAARCHEFIEALPQGYHTPIGENGVRLSGGQRQRLSIARAILKDAPIIVLDEATAYVDPENEALVQEALAGLLARGNKTLVVIAHRLSTITEADQILVIDQGQIIAQGSHAQLLETCTLYQQQWQAHTAAQTWEFNHKADALPIPVSRSRQAVVATANKEPIQNTYHNLKEDDSAWVMVRKLTPSGSEEHLWGAVRWRLVEGIAIGLTSFLVYLVLVTLFQDPVDTAQLWRYVAGIFLLALGQIFCGYRANQKAYALTIATQTHLRLFLADYLRRLPLGFFTQRDTGSIDSLFTTNIMFIEPHHLLETLIAAVVTPIVIFIVMLLYDWRLALVLVSSVPFALLALRFAMTTFAQVWRSQAVARMRANSRMVEYIQGIGVIRAFNLSGERLQRFRAGLTDYRVESIRTTTKLTPAQVIFLSVLELGFALLLLVGTALYLNGSLSSDRFLFFMVLGLAFYAPMMMLGEMLAFYRIMQNCVRNINEFMRSPLLSEPLSPRIPQGTTIEFKDVSFSYDSERVLEHVSFTIPERSITAIVGASGSGKTTITNLIARFWDVNAGEVTIGGVEVRHIPTDILLSQLTMVFQDVYLFNDTIRNNIQFGNPDASEAEIISAAQAAQCHDFIMDLPNGYDTIVGEGGSTLSGGEKQRISIARAILKDAPIVLLDEATASIDPENERLIQQAFNALTAKKTLIVIAHRLITVQSADRILVLNEGQLVQDGTHDELINQEGMYRLFWRKQKKAKTWKLSSKRILQD</sequence>
<evidence type="ECO:0000256" key="5">
    <source>
        <dbReference type="ARBA" id="ARBA00022840"/>
    </source>
</evidence>
<protein>
    <submittedName>
        <fullName evidence="11">ABC transporter</fullName>
    </submittedName>
</protein>
<dbReference type="GO" id="GO:0016887">
    <property type="term" value="F:ATP hydrolysis activity"/>
    <property type="evidence" value="ECO:0007669"/>
    <property type="project" value="InterPro"/>
</dbReference>
<keyword evidence="3 8" id="KW-0812">Transmembrane</keyword>
<evidence type="ECO:0000256" key="2">
    <source>
        <dbReference type="ARBA" id="ARBA00022448"/>
    </source>
</evidence>
<evidence type="ECO:0000259" key="10">
    <source>
        <dbReference type="PROSITE" id="PS50929"/>
    </source>
</evidence>
<dbReference type="PROSITE" id="PS50929">
    <property type="entry name" value="ABC_TM1F"/>
    <property type="match status" value="2"/>
</dbReference>
<evidence type="ECO:0000256" key="3">
    <source>
        <dbReference type="ARBA" id="ARBA00022692"/>
    </source>
</evidence>
<dbReference type="PROSITE" id="PS00211">
    <property type="entry name" value="ABC_TRANSPORTER_1"/>
    <property type="match status" value="2"/>
</dbReference>
<dbReference type="InterPro" id="IPR027417">
    <property type="entry name" value="P-loop_NTPase"/>
</dbReference>
<dbReference type="GO" id="GO:0005886">
    <property type="term" value="C:plasma membrane"/>
    <property type="evidence" value="ECO:0007669"/>
    <property type="project" value="UniProtKB-SubCell"/>
</dbReference>
<dbReference type="PANTHER" id="PTHR24221:SF397">
    <property type="entry name" value="ABC TRANSPORTER, ATP-BINDING TRANSMEMBRANE PROTEIN"/>
    <property type="match status" value="1"/>
</dbReference>
<dbReference type="EMBL" id="FJ211387">
    <property type="protein sequence ID" value="ACN96024.1"/>
    <property type="molecule type" value="Genomic_DNA"/>
</dbReference>
<reference evidence="11" key="1">
    <citation type="submission" date="2008-09" db="EMBL/GenBank/DDBJ databases">
        <title>High diversity of cyanobacterial nonribosomal peptide synthetase genes in isolates from geothermal sites and hot springs of Costa Rica.</title>
        <authorList>
            <person name="Hess W.R."/>
            <person name="Scholz I.D."/>
        </authorList>
    </citation>
    <scope>NUCLEOTIDE SEQUENCE</scope>
    <source>
        <strain evidence="11">MV11</strain>
    </source>
</reference>
<feature type="domain" description="ABC transporter" evidence="9">
    <location>
        <begin position="489"/>
        <end position="724"/>
    </location>
</feature>
<dbReference type="SMART" id="SM00382">
    <property type="entry name" value="AAA"/>
    <property type="match status" value="2"/>
</dbReference>
<evidence type="ECO:0000256" key="4">
    <source>
        <dbReference type="ARBA" id="ARBA00022741"/>
    </source>
</evidence>
<dbReference type="Gene3D" id="1.20.1560.10">
    <property type="entry name" value="ABC transporter type 1, transmembrane domain"/>
    <property type="match status" value="2"/>
</dbReference>
<feature type="transmembrane region" description="Helical" evidence="8">
    <location>
        <begin position="419"/>
        <end position="441"/>
    </location>
</feature>
<feature type="transmembrane region" description="Helical" evidence="8">
    <location>
        <begin position="930"/>
        <end position="954"/>
    </location>
</feature>